<evidence type="ECO:0000256" key="1">
    <source>
        <dbReference type="SAM" id="MobiDB-lite"/>
    </source>
</evidence>
<dbReference type="EMBL" id="NBSH01000003">
    <property type="protein sequence ID" value="ORX39360.1"/>
    <property type="molecule type" value="Genomic_DNA"/>
</dbReference>
<evidence type="ECO:0000313" key="2">
    <source>
        <dbReference type="EMBL" id="ORX39360.1"/>
    </source>
</evidence>
<feature type="compositionally biased region" description="Basic residues" evidence="1">
    <location>
        <begin position="570"/>
        <end position="583"/>
    </location>
</feature>
<feature type="compositionally biased region" description="Low complexity" evidence="1">
    <location>
        <begin position="164"/>
        <end position="182"/>
    </location>
</feature>
<sequence length="680" mass="73445">MDEIQVTPRSKTTENEKGSASKVVSVGKDKTVGTSGPGGRERKRAVKIEELERRRARDAKFGVGRDESEASDDDVTRSPRRRSRRSRSSSRHSRHSHGLGHEIQPDLAEGLPEQFAGQEIEDLHYGAGPAEIEMEREVINGWWDGEEDEEMFISHLSGSEADRQSQSSVSSDSDDPMSGSEDASTSDEELDEFGFPLPSQDNGAEAGPLVLMENWDGQFVLVQPRQDRSQSRRHGSRGSRTAGSVGASTTFSVGTGAEGGEQLLIDPDAMDPSSESEWSGLTEESDEGDTTDSMAEEDMPMLDSPALDQLIGEQMANVSMGVAVKPAGPMSSISSGTNSAAPSILNGLAEVPVSTPAIVVTDASGDLVAASTPGPSTQETPLPAAPTMGTFHPTTTHPSQHAVIDGSNTPTKSPFTHRRRSRTKDRSVRGRSDSFPSIASRDERERKRKTLQYDADHFAIPDIPKRLRYSSIPGHPRFIAAKRAAMSDMDMEDTPSEEDDQQAGPEEVLDLEDMLEESILSPTGHDDDDDDQEEGGFRFDRVPVSRYLKRHFGTGSKRGSMSHGPGSKGAHGHQHHLPQHHSTGHTVRSWSMPTSAGVGVGPGITEPMHQYPFGLTVGSTIGGLDHTLAGPVGRMMLLSPGLAPVHEDRSGVLSRKEKRRKRRRAMGALATGQDIPELAI</sequence>
<protein>
    <submittedName>
        <fullName evidence="2">Uncharacterized protein</fullName>
    </submittedName>
</protein>
<feature type="region of interest" description="Disordered" evidence="1">
    <location>
        <begin position="1"/>
        <end position="129"/>
    </location>
</feature>
<feature type="compositionally biased region" description="Basic residues" evidence="1">
    <location>
        <begin position="78"/>
        <end position="98"/>
    </location>
</feature>
<dbReference type="Proteomes" id="UP000193218">
    <property type="component" value="Unassembled WGS sequence"/>
</dbReference>
<dbReference type="OrthoDB" id="2575639at2759"/>
<feature type="region of interest" description="Disordered" evidence="1">
    <location>
        <begin position="221"/>
        <end position="297"/>
    </location>
</feature>
<feature type="compositionally biased region" description="Basic residues" evidence="1">
    <location>
        <begin position="656"/>
        <end position="665"/>
    </location>
</feature>
<reference evidence="2 3" key="1">
    <citation type="submission" date="2017-03" db="EMBL/GenBank/DDBJ databases">
        <title>Widespread Adenine N6-methylation of Active Genes in Fungi.</title>
        <authorList>
            <consortium name="DOE Joint Genome Institute"/>
            <person name="Mondo S.J."/>
            <person name="Dannebaum R.O."/>
            <person name="Kuo R.C."/>
            <person name="Louie K.B."/>
            <person name="Bewick A.J."/>
            <person name="Labutti K."/>
            <person name="Haridas S."/>
            <person name="Kuo A."/>
            <person name="Salamov A."/>
            <person name="Ahrendt S.R."/>
            <person name="Lau R."/>
            <person name="Bowen B.P."/>
            <person name="Lipzen A."/>
            <person name="Sullivan W."/>
            <person name="Andreopoulos W.B."/>
            <person name="Clum A."/>
            <person name="Lindquist E."/>
            <person name="Daum C."/>
            <person name="Northen T.R."/>
            <person name="Ramamoorthy G."/>
            <person name="Schmitz R.J."/>
            <person name="Gryganskyi A."/>
            <person name="Culley D."/>
            <person name="Magnuson J."/>
            <person name="James T.Y."/>
            <person name="O'Malley M.A."/>
            <person name="Stajich J.E."/>
            <person name="Spatafora J.W."/>
            <person name="Visel A."/>
            <person name="Grigoriev I.V."/>
        </authorList>
    </citation>
    <scope>NUCLEOTIDE SEQUENCE [LARGE SCALE GENOMIC DNA]</scope>
    <source>
        <strain evidence="2 3">NRRL Y-17943</strain>
    </source>
</reference>
<dbReference type="InParanoid" id="A0A1Y1UMT2"/>
<feature type="region of interest" description="Disordered" evidence="1">
    <location>
        <begin position="520"/>
        <end position="540"/>
    </location>
</feature>
<dbReference type="RefSeq" id="XP_021873223.1">
    <property type="nucleotide sequence ID" value="XM_022014076.1"/>
</dbReference>
<feature type="region of interest" description="Disordered" evidence="1">
    <location>
        <begin position="370"/>
        <end position="450"/>
    </location>
</feature>
<dbReference type="AlphaFoldDB" id="A0A1Y1UMT2"/>
<keyword evidence="3" id="KW-1185">Reference proteome</keyword>
<feature type="compositionally biased region" description="Acidic residues" evidence="1">
    <location>
        <begin position="283"/>
        <end position="297"/>
    </location>
</feature>
<feature type="region of interest" description="Disordered" evidence="1">
    <location>
        <begin position="150"/>
        <end position="206"/>
    </location>
</feature>
<feature type="region of interest" description="Disordered" evidence="1">
    <location>
        <begin position="648"/>
        <end position="680"/>
    </location>
</feature>
<feature type="compositionally biased region" description="Basic and acidic residues" evidence="1">
    <location>
        <begin position="46"/>
        <end position="68"/>
    </location>
</feature>
<feature type="region of interest" description="Disordered" evidence="1">
    <location>
        <begin position="485"/>
        <end position="504"/>
    </location>
</feature>
<feature type="region of interest" description="Disordered" evidence="1">
    <location>
        <begin position="552"/>
        <end position="590"/>
    </location>
</feature>
<comment type="caution">
    <text evidence="2">The sequence shown here is derived from an EMBL/GenBank/DDBJ whole genome shotgun (WGS) entry which is preliminary data.</text>
</comment>
<dbReference type="GeneID" id="33555884"/>
<feature type="compositionally biased region" description="Acidic residues" evidence="1">
    <location>
        <begin position="489"/>
        <end position="504"/>
    </location>
</feature>
<name>A0A1Y1UMT2_9TREE</name>
<accession>A0A1Y1UMT2</accession>
<organism evidence="2 3">
    <name type="scientific">Kockovaella imperatae</name>
    <dbReference type="NCBI Taxonomy" id="4999"/>
    <lineage>
        <taxon>Eukaryota</taxon>
        <taxon>Fungi</taxon>
        <taxon>Dikarya</taxon>
        <taxon>Basidiomycota</taxon>
        <taxon>Agaricomycotina</taxon>
        <taxon>Tremellomycetes</taxon>
        <taxon>Tremellales</taxon>
        <taxon>Cuniculitremaceae</taxon>
        <taxon>Kockovaella</taxon>
    </lineage>
</organism>
<evidence type="ECO:0000313" key="3">
    <source>
        <dbReference type="Proteomes" id="UP000193218"/>
    </source>
</evidence>
<gene>
    <name evidence="2" type="ORF">BD324DRAFT_607673</name>
</gene>
<proteinExistence type="predicted"/>